<gene>
    <name evidence="4" type="ORF">HYC85_001686</name>
</gene>
<dbReference type="CDD" id="cd22005">
    <property type="entry name" value="HMG-box_AtHMGB1-like"/>
    <property type="match status" value="1"/>
</dbReference>
<feature type="region of interest" description="Disordered" evidence="2">
    <location>
        <begin position="1"/>
        <end position="39"/>
    </location>
</feature>
<reference evidence="5" key="1">
    <citation type="journal article" date="2020" name="Nat. Commun.">
        <title>Genome assembly of wild tea tree DASZ reveals pedigree and selection history of tea varieties.</title>
        <authorList>
            <person name="Zhang W."/>
            <person name="Zhang Y."/>
            <person name="Qiu H."/>
            <person name="Guo Y."/>
            <person name="Wan H."/>
            <person name="Zhang X."/>
            <person name="Scossa F."/>
            <person name="Alseekh S."/>
            <person name="Zhang Q."/>
            <person name="Wang P."/>
            <person name="Xu L."/>
            <person name="Schmidt M.H."/>
            <person name="Jia X."/>
            <person name="Li D."/>
            <person name="Zhu A."/>
            <person name="Guo F."/>
            <person name="Chen W."/>
            <person name="Ni D."/>
            <person name="Usadel B."/>
            <person name="Fernie A.R."/>
            <person name="Wen W."/>
        </authorList>
    </citation>
    <scope>NUCLEOTIDE SEQUENCE [LARGE SCALE GENOMIC DNA]</scope>
    <source>
        <strain evidence="5">cv. G240</strain>
    </source>
</reference>
<reference evidence="4 5" key="2">
    <citation type="submission" date="2020-07" db="EMBL/GenBank/DDBJ databases">
        <title>Genome assembly of wild tea tree DASZ reveals pedigree and selection history of tea varieties.</title>
        <authorList>
            <person name="Zhang W."/>
        </authorList>
    </citation>
    <scope>NUCLEOTIDE SEQUENCE [LARGE SCALE GENOMIC DNA]</scope>
    <source>
        <strain evidence="5">cv. G240</strain>
        <tissue evidence="4">Leaf</tissue>
    </source>
</reference>
<dbReference type="Pfam" id="PF00505">
    <property type="entry name" value="HMG_box"/>
    <property type="match status" value="1"/>
</dbReference>
<feature type="region of interest" description="Disordered" evidence="2">
    <location>
        <begin position="81"/>
        <end position="117"/>
    </location>
</feature>
<dbReference type="PANTHER" id="PTHR47658">
    <property type="entry name" value="HIGH MOBILITY GROUP B PROTEIN 12-RELATED"/>
    <property type="match status" value="1"/>
</dbReference>
<feature type="DNA-binding region" description="HMG box" evidence="1">
    <location>
        <begin position="113"/>
        <end position="182"/>
    </location>
</feature>
<dbReference type="PANTHER" id="PTHR47658:SF1">
    <property type="entry name" value="MEIOSIS INITIATOR PROTEIN"/>
    <property type="match status" value="1"/>
</dbReference>
<dbReference type="Gene3D" id="1.10.30.10">
    <property type="entry name" value="High mobility group box domain"/>
    <property type="match status" value="1"/>
</dbReference>
<dbReference type="InterPro" id="IPR036910">
    <property type="entry name" value="HMG_box_dom_sf"/>
</dbReference>
<feature type="compositionally biased region" description="Basic and acidic residues" evidence="2">
    <location>
        <begin position="181"/>
        <end position="200"/>
    </location>
</feature>
<evidence type="ECO:0000313" key="5">
    <source>
        <dbReference type="Proteomes" id="UP000593564"/>
    </source>
</evidence>
<protein>
    <recommendedName>
        <fullName evidence="3">HMG box domain-containing protein</fullName>
    </recommendedName>
</protein>
<organism evidence="4 5">
    <name type="scientific">Camellia sinensis</name>
    <name type="common">Tea plant</name>
    <name type="synonym">Thea sinensis</name>
    <dbReference type="NCBI Taxonomy" id="4442"/>
    <lineage>
        <taxon>Eukaryota</taxon>
        <taxon>Viridiplantae</taxon>
        <taxon>Streptophyta</taxon>
        <taxon>Embryophyta</taxon>
        <taxon>Tracheophyta</taxon>
        <taxon>Spermatophyta</taxon>
        <taxon>Magnoliopsida</taxon>
        <taxon>eudicotyledons</taxon>
        <taxon>Gunneridae</taxon>
        <taxon>Pentapetalae</taxon>
        <taxon>asterids</taxon>
        <taxon>Ericales</taxon>
        <taxon>Theaceae</taxon>
        <taxon>Camellia</taxon>
    </lineage>
</organism>
<proteinExistence type="predicted"/>
<dbReference type="GO" id="GO:0003677">
    <property type="term" value="F:DNA binding"/>
    <property type="evidence" value="ECO:0007669"/>
    <property type="project" value="UniProtKB-UniRule"/>
</dbReference>
<dbReference type="AlphaFoldDB" id="A0A7J7I7C4"/>
<feature type="region of interest" description="Disordered" evidence="2">
    <location>
        <begin position="181"/>
        <end position="208"/>
    </location>
</feature>
<dbReference type="InterPro" id="IPR009071">
    <property type="entry name" value="HMG_box_dom"/>
</dbReference>
<dbReference type="GO" id="GO:0010197">
    <property type="term" value="P:polar nucleus fusion"/>
    <property type="evidence" value="ECO:0007669"/>
    <property type="project" value="TreeGrafter"/>
</dbReference>
<keyword evidence="1" id="KW-0539">Nucleus</keyword>
<dbReference type="Proteomes" id="UP000593564">
    <property type="component" value="Unassembled WGS sequence"/>
</dbReference>
<evidence type="ECO:0000313" key="4">
    <source>
        <dbReference type="EMBL" id="KAF5960477.1"/>
    </source>
</evidence>
<accession>A0A7J7I7C4</accession>
<dbReference type="SUPFAM" id="SSF47095">
    <property type="entry name" value="HMG-box"/>
    <property type="match status" value="1"/>
</dbReference>
<keyword evidence="1" id="KW-0238">DNA-binding</keyword>
<dbReference type="SMART" id="SM00398">
    <property type="entry name" value="HMG"/>
    <property type="match status" value="1"/>
</dbReference>
<dbReference type="PROSITE" id="PS50118">
    <property type="entry name" value="HMG_BOX_2"/>
    <property type="match status" value="1"/>
</dbReference>
<comment type="caution">
    <text evidence="4">The sequence shown here is derived from an EMBL/GenBank/DDBJ whole genome shotgun (WGS) entry which is preliminary data.</text>
</comment>
<keyword evidence="5" id="KW-1185">Reference proteome</keyword>
<evidence type="ECO:0000256" key="2">
    <source>
        <dbReference type="SAM" id="MobiDB-lite"/>
    </source>
</evidence>
<dbReference type="GO" id="GO:0005634">
    <property type="term" value="C:nucleus"/>
    <property type="evidence" value="ECO:0007669"/>
    <property type="project" value="UniProtKB-UniRule"/>
</dbReference>
<evidence type="ECO:0000259" key="3">
    <source>
        <dbReference type="PROSITE" id="PS50118"/>
    </source>
</evidence>
<feature type="domain" description="HMG box" evidence="3">
    <location>
        <begin position="113"/>
        <end position="182"/>
    </location>
</feature>
<name>A0A7J7I7C4_CAMSI</name>
<dbReference type="EMBL" id="JACBKZ010000001">
    <property type="protein sequence ID" value="KAF5960477.1"/>
    <property type="molecule type" value="Genomic_DNA"/>
</dbReference>
<evidence type="ECO:0000256" key="1">
    <source>
        <dbReference type="PROSITE-ProRule" id="PRU00267"/>
    </source>
</evidence>
<sequence length="208" mass="23308">MGGGGTSKNAARPRPKKRVEADDSSSSPSSLKRAHDGSAFTRCEKCSRQVPVVLIGWHDCHIEAQIERSLDTQMLENEKQCDAIPAEKKKVKSTEPNPKKVKKEKKAKDPNQPKRPQTAFFLFMSEFRKTYKEANPDCKSVATVAKEGGEKWKSMTDEEKKIYLDRAAELKTEYAKALNSDKDVQNADDKEDGSLDKEAQVETVSDDE</sequence>